<evidence type="ECO:0000313" key="1">
    <source>
        <dbReference type="EMBL" id="PMD63803.1"/>
    </source>
</evidence>
<dbReference type="GeneID" id="36592683"/>
<accession>A0A2J6TL91</accession>
<dbReference type="InParanoid" id="A0A2J6TL91"/>
<protein>
    <recommendedName>
        <fullName evidence="3">Alpha/beta-hydrolase</fullName>
    </recommendedName>
</protein>
<reference evidence="1 2" key="1">
    <citation type="submission" date="2016-04" db="EMBL/GenBank/DDBJ databases">
        <title>A degradative enzymes factory behind the ericoid mycorrhizal symbiosis.</title>
        <authorList>
            <consortium name="DOE Joint Genome Institute"/>
            <person name="Martino E."/>
            <person name="Morin E."/>
            <person name="Grelet G."/>
            <person name="Kuo A."/>
            <person name="Kohler A."/>
            <person name="Daghino S."/>
            <person name="Barry K."/>
            <person name="Choi C."/>
            <person name="Cichocki N."/>
            <person name="Clum A."/>
            <person name="Copeland A."/>
            <person name="Hainaut M."/>
            <person name="Haridas S."/>
            <person name="Labutti K."/>
            <person name="Lindquist E."/>
            <person name="Lipzen A."/>
            <person name="Khouja H.-R."/>
            <person name="Murat C."/>
            <person name="Ohm R."/>
            <person name="Olson A."/>
            <person name="Spatafora J."/>
            <person name="Veneault-Fourrey C."/>
            <person name="Henrissat B."/>
            <person name="Grigoriev I."/>
            <person name="Martin F."/>
            <person name="Perotto S."/>
        </authorList>
    </citation>
    <scope>NUCLEOTIDE SEQUENCE [LARGE SCALE GENOMIC DNA]</scope>
    <source>
        <strain evidence="1 2">E</strain>
    </source>
</reference>
<gene>
    <name evidence="1" type="ORF">K444DRAFT_641276</name>
</gene>
<dbReference type="Proteomes" id="UP000235371">
    <property type="component" value="Unassembled WGS sequence"/>
</dbReference>
<dbReference type="SUPFAM" id="SSF53474">
    <property type="entry name" value="alpha/beta-Hydrolases"/>
    <property type="match status" value="1"/>
</dbReference>
<organism evidence="1 2">
    <name type="scientific">Hyaloscypha bicolor E</name>
    <dbReference type="NCBI Taxonomy" id="1095630"/>
    <lineage>
        <taxon>Eukaryota</taxon>
        <taxon>Fungi</taxon>
        <taxon>Dikarya</taxon>
        <taxon>Ascomycota</taxon>
        <taxon>Pezizomycotina</taxon>
        <taxon>Leotiomycetes</taxon>
        <taxon>Helotiales</taxon>
        <taxon>Hyaloscyphaceae</taxon>
        <taxon>Hyaloscypha</taxon>
        <taxon>Hyaloscypha bicolor</taxon>
    </lineage>
</organism>
<evidence type="ECO:0000313" key="2">
    <source>
        <dbReference type="Proteomes" id="UP000235371"/>
    </source>
</evidence>
<dbReference type="EMBL" id="KZ613779">
    <property type="protein sequence ID" value="PMD63803.1"/>
    <property type="molecule type" value="Genomic_DNA"/>
</dbReference>
<name>A0A2J6TL91_9HELO</name>
<dbReference type="AlphaFoldDB" id="A0A2J6TL91"/>
<evidence type="ECO:0008006" key="3">
    <source>
        <dbReference type="Google" id="ProtNLM"/>
    </source>
</evidence>
<dbReference type="InterPro" id="IPR029058">
    <property type="entry name" value="AB_hydrolase_fold"/>
</dbReference>
<dbReference type="OrthoDB" id="408373at2759"/>
<dbReference type="STRING" id="1095630.A0A2J6TL91"/>
<proteinExistence type="predicted"/>
<dbReference type="RefSeq" id="XP_024740707.1">
    <property type="nucleotide sequence ID" value="XM_024884606.1"/>
</dbReference>
<keyword evidence="2" id="KW-1185">Reference proteome</keyword>
<sequence length="214" mass="24467">MPLPTYENQSTWKEIQKFLPESIHFDESHTLAVDMPMYGMTKVAAGTTVACEDWVNIGDDFVNFELEHDPRPVVLYGLRAERMLTSYIAALNKSKLFAPIPFLRNISIPFYLASKMWVLANDTAAMRIFMGDRTSAAHWTSMRFLSYVPDSSDEPEKDLWTPLLLAELFLKRVKKVDVKIVMSENAGHYYLEQLGRGQMHEAILLFLKGIEASL</sequence>